<comment type="subcellular location">
    <subcellularLocation>
        <location evidence="1">Cytoplasm</location>
        <location evidence="1">Nucleoid</location>
    </subcellularLocation>
</comment>
<comment type="similarity">
    <text evidence="2">Belongs to the histone-like protein H-NS family.</text>
</comment>
<keyword evidence="3" id="KW-0963">Cytoplasm</keyword>
<accession>A0A8D4VNW8</accession>
<sequence>MDELTHFEKVLIMEQNLNVLSETQLQEVIENAHRALRDKQQSRRKEVFAEIRRLAASVGVTVEISEGDKPSRATRTGKVAAKYRNPSNPSQTWTGRGMKPVWLRDLLNSGRSIDEFAI</sequence>
<dbReference type="EMBL" id="AP019782">
    <property type="protein sequence ID" value="BBL69994.1"/>
    <property type="molecule type" value="Genomic_DNA"/>
</dbReference>
<dbReference type="GO" id="GO:0001217">
    <property type="term" value="F:DNA-binding transcription repressor activity"/>
    <property type="evidence" value="ECO:0007669"/>
    <property type="project" value="TreeGrafter"/>
</dbReference>
<dbReference type="InterPro" id="IPR027444">
    <property type="entry name" value="H-NS_C_dom"/>
</dbReference>
<dbReference type="Pfam" id="PF00816">
    <property type="entry name" value="Histone_HNS"/>
    <property type="match status" value="1"/>
</dbReference>
<evidence type="ECO:0000313" key="7">
    <source>
        <dbReference type="Proteomes" id="UP000824988"/>
    </source>
</evidence>
<dbReference type="PANTHER" id="PTHR38097:SF2">
    <property type="entry name" value="DNA-BINDING PROTEIN STPA"/>
    <property type="match status" value="1"/>
</dbReference>
<evidence type="ECO:0000313" key="6">
    <source>
        <dbReference type="EMBL" id="BBL69994.1"/>
    </source>
</evidence>
<dbReference type="KEGG" id="moz:MoryE10_06000"/>
<dbReference type="GO" id="GO:0000976">
    <property type="term" value="F:transcription cis-regulatory region binding"/>
    <property type="evidence" value="ECO:0007669"/>
    <property type="project" value="TreeGrafter"/>
</dbReference>
<keyword evidence="7" id="KW-1185">Reference proteome</keyword>
<keyword evidence="4 6" id="KW-0238">DNA-binding</keyword>
<organism evidence="6 7">
    <name type="scientific">Methylogaea oryzae</name>
    <dbReference type="NCBI Taxonomy" id="1295382"/>
    <lineage>
        <taxon>Bacteria</taxon>
        <taxon>Pseudomonadati</taxon>
        <taxon>Pseudomonadota</taxon>
        <taxon>Gammaproteobacteria</taxon>
        <taxon>Methylococcales</taxon>
        <taxon>Methylococcaceae</taxon>
        <taxon>Methylogaea</taxon>
    </lineage>
</organism>
<evidence type="ECO:0000256" key="1">
    <source>
        <dbReference type="ARBA" id="ARBA00004453"/>
    </source>
</evidence>
<dbReference type="GO" id="GO:0005829">
    <property type="term" value="C:cytosol"/>
    <property type="evidence" value="ECO:0007669"/>
    <property type="project" value="TreeGrafter"/>
</dbReference>
<proteinExistence type="inferred from homology"/>
<dbReference type="Proteomes" id="UP000824988">
    <property type="component" value="Chromosome"/>
</dbReference>
<name>A0A8D4VNW8_9GAMM</name>
<reference evidence="6" key="1">
    <citation type="submission" date="2019-06" db="EMBL/GenBank/DDBJ databases">
        <title>Complete genome sequence of Methylogaea oryzae strain JCM16910.</title>
        <authorList>
            <person name="Asakawa S."/>
        </authorList>
    </citation>
    <scope>NUCLEOTIDE SEQUENCE</scope>
    <source>
        <strain evidence="6">E10</strain>
    </source>
</reference>
<dbReference type="GO" id="GO:0009295">
    <property type="term" value="C:nucleoid"/>
    <property type="evidence" value="ECO:0007669"/>
    <property type="project" value="UniProtKB-SubCell"/>
</dbReference>
<dbReference type="RefSeq" id="WP_343222962.1">
    <property type="nucleotide sequence ID" value="NZ_AP019782.1"/>
</dbReference>
<feature type="domain" description="DNA-binding protein H-NS-like C-terminal" evidence="5">
    <location>
        <begin position="72"/>
        <end position="118"/>
    </location>
</feature>
<evidence type="ECO:0000256" key="3">
    <source>
        <dbReference type="ARBA" id="ARBA00022490"/>
    </source>
</evidence>
<dbReference type="PANTHER" id="PTHR38097">
    <property type="match status" value="1"/>
</dbReference>
<gene>
    <name evidence="6" type="primary">hvrA</name>
    <name evidence="6" type="ORF">MoryE10_06000</name>
</gene>
<protein>
    <submittedName>
        <fullName evidence="6">DNA-binding protein</fullName>
    </submittedName>
</protein>
<dbReference type="GO" id="GO:0003680">
    <property type="term" value="F:minor groove of adenine-thymine-rich DNA binding"/>
    <property type="evidence" value="ECO:0007669"/>
    <property type="project" value="TreeGrafter"/>
</dbReference>
<dbReference type="SMART" id="SM00528">
    <property type="entry name" value="HNS"/>
    <property type="match status" value="1"/>
</dbReference>
<evidence type="ECO:0000259" key="5">
    <source>
        <dbReference type="SMART" id="SM00528"/>
    </source>
</evidence>
<dbReference type="AlphaFoldDB" id="A0A8D4VNW8"/>
<evidence type="ECO:0000256" key="2">
    <source>
        <dbReference type="ARBA" id="ARBA00010610"/>
    </source>
</evidence>
<dbReference type="GO" id="GO:0032993">
    <property type="term" value="C:protein-DNA complex"/>
    <property type="evidence" value="ECO:0007669"/>
    <property type="project" value="TreeGrafter"/>
</dbReference>
<evidence type="ECO:0000256" key="4">
    <source>
        <dbReference type="ARBA" id="ARBA00023125"/>
    </source>
</evidence>
<dbReference type="GO" id="GO:0003681">
    <property type="term" value="F:bent DNA binding"/>
    <property type="evidence" value="ECO:0007669"/>
    <property type="project" value="TreeGrafter"/>
</dbReference>